<feature type="compositionally biased region" description="Low complexity" evidence="1">
    <location>
        <begin position="1"/>
        <end position="25"/>
    </location>
</feature>
<sequence length="53" mass="5719">PANQTPVVAKPVQQPVKKPASSSSSDSDDEDKPINKTPVTSKGNYFYIAEPFI</sequence>
<evidence type="ECO:0000313" key="2">
    <source>
        <dbReference type="EMBL" id="CAF4967388.1"/>
    </source>
</evidence>
<organism evidence="2 3">
    <name type="scientific">Rotaria socialis</name>
    <dbReference type="NCBI Taxonomy" id="392032"/>
    <lineage>
        <taxon>Eukaryota</taxon>
        <taxon>Metazoa</taxon>
        <taxon>Spiralia</taxon>
        <taxon>Gnathifera</taxon>
        <taxon>Rotifera</taxon>
        <taxon>Eurotatoria</taxon>
        <taxon>Bdelloidea</taxon>
        <taxon>Philodinida</taxon>
        <taxon>Philodinidae</taxon>
        <taxon>Rotaria</taxon>
    </lineage>
</organism>
<evidence type="ECO:0000313" key="3">
    <source>
        <dbReference type="Proteomes" id="UP000663838"/>
    </source>
</evidence>
<protein>
    <submittedName>
        <fullName evidence="2">Uncharacterized protein</fullName>
    </submittedName>
</protein>
<proteinExistence type="predicted"/>
<comment type="caution">
    <text evidence="2">The sequence shown here is derived from an EMBL/GenBank/DDBJ whole genome shotgun (WGS) entry which is preliminary data.</text>
</comment>
<accession>A0A821YY52</accession>
<evidence type="ECO:0000256" key="1">
    <source>
        <dbReference type="SAM" id="MobiDB-lite"/>
    </source>
</evidence>
<dbReference type="AlphaFoldDB" id="A0A821YY52"/>
<dbReference type="EMBL" id="CAJOBS010019904">
    <property type="protein sequence ID" value="CAF4967388.1"/>
    <property type="molecule type" value="Genomic_DNA"/>
</dbReference>
<dbReference type="Proteomes" id="UP000663838">
    <property type="component" value="Unassembled WGS sequence"/>
</dbReference>
<feature type="region of interest" description="Disordered" evidence="1">
    <location>
        <begin position="1"/>
        <end position="40"/>
    </location>
</feature>
<feature type="non-terminal residue" evidence="2">
    <location>
        <position position="1"/>
    </location>
</feature>
<reference evidence="2" key="1">
    <citation type="submission" date="2021-02" db="EMBL/GenBank/DDBJ databases">
        <authorList>
            <person name="Nowell W R."/>
        </authorList>
    </citation>
    <scope>NUCLEOTIDE SEQUENCE</scope>
</reference>
<name>A0A821YY52_9BILA</name>
<gene>
    <name evidence="2" type="ORF">TOA249_LOCUS34442</name>
</gene>